<keyword evidence="6" id="KW-0256">Endoplasmic reticulum</keyword>
<dbReference type="CDD" id="cd04105">
    <property type="entry name" value="SR_beta"/>
    <property type="match status" value="1"/>
</dbReference>
<evidence type="ECO:0000313" key="11">
    <source>
        <dbReference type="EMBL" id="KAK2191459.1"/>
    </source>
</evidence>
<dbReference type="SUPFAM" id="SSF52540">
    <property type="entry name" value="P-loop containing nucleoside triphosphate hydrolases"/>
    <property type="match status" value="2"/>
</dbReference>
<dbReference type="InterPro" id="IPR019009">
    <property type="entry name" value="SRP_receptor_beta_su"/>
</dbReference>
<sequence length="301" mass="33000">MLSLAVFLLFRSKTSQRRGVLLIGLCDSGKTLIFSRSRLQLVDLPGHERLLSQKLDQYRPVARAVIFVVDSLTFQKDVKDVAEALYTVLTDNVLSHCSVLIACNKQDMTLAKGAKLIQSQLEKELNTVRTSKSATLQGTSSTGSNNNVFLGNRDKPFQFSDLRKLNVTFVECSAKGKDGEAQLSEVIVALYTVLTDNVLSHCSVLIACNKQDMTLAKGAKLIQSQLEKELNTVRTSKSATLQGTSSTGSNNNVFLGNRDKPFQFSDLRKLNVTFVECSAKGKGEDGEAQLSEVIVWLDTVA</sequence>
<dbReference type="Gene3D" id="3.40.50.300">
    <property type="entry name" value="P-loop containing nucleotide triphosphate hydrolases"/>
    <property type="match status" value="2"/>
</dbReference>
<keyword evidence="8" id="KW-0342">GTP-binding</keyword>
<dbReference type="PANTHER" id="PTHR45909">
    <property type="entry name" value="ADP-RIBOSYLATION FACTOR-RELATED PROTEIN 1"/>
    <property type="match status" value="1"/>
</dbReference>
<dbReference type="Pfam" id="PF09439">
    <property type="entry name" value="SRPRB"/>
    <property type="match status" value="2"/>
</dbReference>
<reference evidence="11" key="1">
    <citation type="journal article" date="2023" name="Mol. Biol. Evol.">
        <title>Third-Generation Sequencing Reveals the Adaptive Role of the Epigenome in Three Deep-Sea Polychaetes.</title>
        <authorList>
            <person name="Perez M."/>
            <person name="Aroh O."/>
            <person name="Sun Y."/>
            <person name="Lan Y."/>
            <person name="Juniper S.K."/>
            <person name="Young C.R."/>
            <person name="Angers B."/>
            <person name="Qian P.Y."/>
        </authorList>
    </citation>
    <scope>NUCLEOTIDE SEQUENCE</scope>
    <source>
        <strain evidence="11">R07B-5</strain>
    </source>
</reference>
<proteinExistence type="inferred from homology"/>
<dbReference type="GO" id="GO:0005794">
    <property type="term" value="C:Golgi apparatus"/>
    <property type="evidence" value="ECO:0007669"/>
    <property type="project" value="TreeGrafter"/>
</dbReference>
<dbReference type="GO" id="GO:0005525">
    <property type="term" value="F:GTP binding"/>
    <property type="evidence" value="ECO:0007669"/>
    <property type="project" value="UniProtKB-KW"/>
</dbReference>
<evidence type="ECO:0000256" key="2">
    <source>
        <dbReference type="ARBA" id="ARBA00005619"/>
    </source>
</evidence>
<evidence type="ECO:0000256" key="3">
    <source>
        <dbReference type="ARBA" id="ARBA00020256"/>
    </source>
</evidence>
<dbReference type="GO" id="GO:0005789">
    <property type="term" value="C:endoplasmic reticulum membrane"/>
    <property type="evidence" value="ECO:0007669"/>
    <property type="project" value="UniProtKB-SubCell"/>
</dbReference>
<keyword evidence="5" id="KW-0547">Nucleotide-binding</keyword>
<dbReference type="PANTHER" id="PTHR45909:SF1">
    <property type="entry name" value="ADP-RIBOSYLATION FACTOR-RELATED PROTEIN 1"/>
    <property type="match status" value="1"/>
</dbReference>
<dbReference type="GO" id="GO:0006886">
    <property type="term" value="P:intracellular protein transport"/>
    <property type="evidence" value="ECO:0007669"/>
    <property type="project" value="TreeGrafter"/>
</dbReference>
<keyword evidence="9" id="KW-0472">Membrane</keyword>
<evidence type="ECO:0000256" key="1">
    <source>
        <dbReference type="ARBA" id="ARBA00004389"/>
    </source>
</evidence>
<comment type="caution">
    <text evidence="11">The sequence shown here is derived from an EMBL/GenBank/DDBJ whole genome shotgun (WGS) entry which is preliminary data.</text>
</comment>
<dbReference type="GO" id="GO:0003924">
    <property type="term" value="F:GTPase activity"/>
    <property type="evidence" value="ECO:0007669"/>
    <property type="project" value="TreeGrafter"/>
</dbReference>
<accession>A0AAD9PAW9</accession>
<dbReference type="GO" id="GO:0034067">
    <property type="term" value="P:protein localization to Golgi apparatus"/>
    <property type="evidence" value="ECO:0007669"/>
    <property type="project" value="TreeGrafter"/>
</dbReference>
<organism evidence="11 12">
    <name type="scientific">Ridgeia piscesae</name>
    <name type="common">Tubeworm</name>
    <dbReference type="NCBI Taxonomy" id="27915"/>
    <lineage>
        <taxon>Eukaryota</taxon>
        <taxon>Metazoa</taxon>
        <taxon>Spiralia</taxon>
        <taxon>Lophotrochozoa</taxon>
        <taxon>Annelida</taxon>
        <taxon>Polychaeta</taxon>
        <taxon>Sedentaria</taxon>
        <taxon>Canalipalpata</taxon>
        <taxon>Sabellida</taxon>
        <taxon>Siboglinidae</taxon>
        <taxon>Ridgeia</taxon>
    </lineage>
</organism>
<dbReference type="InterPro" id="IPR024156">
    <property type="entry name" value="Small_GTPase_ARF"/>
</dbReference>
<keyword evidence="12" id="KW-1185">Reference proteome</keyword>
<evidence type="ECO:0000256" key="9">
    <source>
        <dbReference type="ARBA" id="ARBA00023136"/>
    </source>
</evidence>
<protein>
    <recommendedName>
        <fullName evidence="3">Signal recognition particle receptor subunit beta</fullName>
    </recommendedName>
</protein>
<keyword evidence="10" id="KW-0675">Receptor</keyword>
<evidence type="ECO:0000256" key="4">
    <source>
        <dbReference type="ARBA" id="ARBA00022692"/>
    </source>
</evidence>
<gene>
    <name evidence="11" type="ORF">NP493_53g18057</name>
</gene>
<evidence type="ECO:0000256" key="8">
    <source>
        <dbReference type="ARBA" id="ARBA00023134"/>
    </source>
</evidence>
<evidence type="ECO:0000256" key="10">
    <source>
        <dbReference type="ARBA" id="ARBA00023170"/>
    </source>
</evidence>
<dbReference type="Proteomes" id="UP001209878">
    <property type="component" value="Unassembled WGS sequence"/>
</dbReference>
<keyword evidence="7" id="KW-1133">Transmembrane helix</keyword>
<comment type="subcellular location">
    <subcellularLocation>
        <location evidence="1">Endoplasmic reticulum membrane</location>
        <topology evidence="1">Single-pass membrane protein</topology>
    </subcellularLocation>
</comment>
<name>A0AAD9PAW9_RIDPI</name>
<evidence type="ECO:0000256" key="5">
    <source>
        <dbReference type="ARBA" id="ARBA00022741"/>
    </source>
</evidence>
<dbReference type="AlphaFoldDB" id="A0AAD9PAW9"/>
<keyword evidence="4" id="KW-0812">Transmembrane</keyword>
<dbReference type="GO" id="GO:0043001">
    <property type="term" value="P:Golgi to plasma membrane protein transport"/>
    <property type="evidence" value="ECO:0007669"/>
    <property type="project" value="TreeGrafter"/>
</dbReference>
<evidence type="ECO:0000256" key="6">
    <source>
        <dbReference type="ARBA" id="ARBA00022824"/>
    </source>
</evidence>
<dbReference type="EMBL" id="JAODUO010000053">
    <property type="protein sequence ID" value="KAK2191459.1"/>
    <property type="molecule type" value="Genomic_DNA"/>
</dbReference>
<dbReference type="InterPro" id="IPR027417">
    <property type="entry name" value="P-loop_NTPase"/>
</dbReference>
<evidence type="ECO:0000256" key="7">
    <source>
        <dbReference type="ARBA" id="ARBA00022989"/>
    </source>
</evidence>
<evidence type="ECO:0000313" key="12">
    <source>
        <dbReference type="Proteomes" id="UP001209878"/>
    </source>
</evidence>
<comment type="similarity">
    <text evidence="2">Belongs to the SRP receptor beta subunit family.</text>
</comment>